<dbReference type="EMBL" id="LFJV01000076">
    <property type="protein sequence ID" value="KMM32002.1"/>
    <property type="molecule type" value="Genomic_DNA"/>
</dbReference>
<organism evidence="3 4">
    <name type="scientific">Parabacteroides goldsteinii</name>
    <dbReference type="NCBI Taxonomy" id="328812"/>
    <lineage>
        <taxon>Bacteria</taxon>
        <taxon>Pseudomonadati</taxon>
        <taxon>Bacteroidota</taxon>
        <taxon>Bacteroidia</taxon>
        <taxon>Bacteroidales</taxon>
        <taxon>Tannerellaceae</taxon>
        <taxon>Parabacteroides</taxon>
    </lineage>
</organism>
<dbReference type="Pfam" id="PF13304">
    <property type="entry name" value="AAA_21"/>
    <property type="match status" value="1"/>
</dbReference>
<dbReference type="PANTHER" id="PTHR43581">
    <property type="entry name" value="ATP/GTP PHOSPHATASE"/>
    <property type="match status" value="1"/>
</dbReference>
<proteinExistence type="predicted"/>
<dbReference type="AlphaFoldDB" id="A0A0J6FBD1"/>
<dbReference type="Pfam" id="PF13175">
    <property type="entry name" value="AAA_15"/>
    <property type="match status" value="1"/>
</dbReference>
<evidence type="ECO:0000259" key="1">
    <source>
        <dbReference type="Pfam" id="PF13175"/>
    </source>
</evidence>
<evidence type="ECO:0008006" key="5">
    <source>
        <dbReference type="Google" id="ProtNLM"/>
    </source>
</evidence>
<comment type="caution">
    <text evidence="3">The sequence shown here is derived from an EMBL/GenBank/DDBJ whole genome shotgun (WGS) entry which is preliminary data.</text>
</comment>
<evidence type="ECO:0000259" key="2">
    <source>
        <dbReference type="Pfam" id="PF13304"/>
    </source>
</evidence>
<evidence type="ECO:0000313" key="3">
    <source>
        <dbReference type="EMBL" id="KMM32002.1"/>
    </source>
</evidence>
<feature type="domain" description="ATPase AAA-type core" evidence="2">
    <location>
        <begin position="207"/>
        <end position="320"/>
    </location>
</feature>
<dbReference type="InterPro" id="IPR051396">
    <property type="entry name" value="Bact_Antivir_Def_Nuclease"/>
</dbReference>
<dbReference type="InterPro" id="IPR041685">
    <property type="entry name" value="AAA_GajA/Old/RecF-like"/>
</dbReference>
<dbReference type="GO" id="GO:0005524">
    <property type="term" value="F:ATP binding"/>
    <property type="evidence" value="ECO:0007669"/>
    <property type="project" value="InterPro"/>
</dbReference>
<dbReference type="PANTHER" id="PTHR43581:SF4">
    <property type="entry name" value="ATP_GTP PHOSPHATASE"/>
    <property type="match status" value="1"/>
</dbReference>
<dbReference type="PATRIC" id="fig|328812.4.peg.5088"/>
<dbReference type="RefSeq" id="WP_048317036.1">
    <property type="nucleotide sequence ID" value="NZ_AP031410.1"/>
</dbReference>
<dbReference type="PIRSF" id="PIRSF029347">
    <property type="entry name" value="RecF"/>
    <property type="match status" value="1"/>
</dbReference>
<dbReference type="Proteomes" id="UP000036166">
    <property type="component" value="Unassembled WGS sequence"/>
</dbReference>
<dbReference type="InterPro" id="IPR003959">
    <property type="entry name" value="ATPase_AAA_core"/>
</dbReference>
<accession>A0A0J6FBD1</accession>
<dbReference type="SUPFAM" id="SSF52540">
    <property type="entry name" value="P-loop containing nucleoside triphosphate hydrolases"/>
    <property type="match status" value="1"/>
</dbReference>
<dbReference type="GO" id="GO:0016887">
    <property type="term" value="F:ATP hydrolysis activity"/>
    <property type="evidence" value="ECO:0007669"/>
    <property type="project" value="InterPro"/>
</dbReference>
<dbReference type="InterPro" id="IPR027417">
    <property type="entry name" value="P-loop_NTPase"/>
</dbReference>
<gene>
    <name evidence="3" type="ORF">ACM15_19680</name>
</gene>
<name>A0A0J6FBD1_9BACT</name>
<protein>
    <recommendedName>
        <fullName evidence="5">AAA family ATPase</fullName>
    </recommendedName>
</protein>
<feature type="domain" description="Endonuclease GajA/Old nuclease/RecF-like AAA" evidence="1">
    <location>
        <begin position="2"/>
        <end position="71"/>
    </location>
</feature>
<evidence type="ECO:0000313" key="4">
    <source>
        <dbReference type="Proteomes" id="UP000036166"/>
    </source>
</evidence>
<sequence>MQSLVINNYKNFENLTLGNLANVNLIVGKNNVGKSTLLEAISIVASNGDVNWIKELLEIRGESVRFSSRENNIEKEIERFTSLYHNRDMDAFFHTPIEIKVTGSLLPETFFFKLVRYVVTTETDNSGLERAVRRFLNETEEQDIEYANAKIGFLSLLGDKKSLYTFSGGRLPGPIADKQFPFEYVRTNQISSDKNPALFDRLALTPLEKYIIKALQIIEPRIEALNYLKDDVILSSSRRDERVPVVVLRDSAKRYRLSSMGDGINRVLTIILALLNCKDGILLIDEFENGLHHSVQSQLWKIIFELSAELNIQVFATTHSEDAIKSFSENAQADQNGKIIRLESRNNSIRVVEYQEKEELVYIGQNDIEIR</sequence>
<dbReference type="InterPro" id="IPR014555">
    <property type="entry name" value="RecF-like"/>
</dbReference>
<reference evidence="3 4" key="1">
    <citation type="submission" date="2015-06" db="EMBL/GenBank/DDBJ databases">
        <title>Draft Genome Sequence of Parabacteroides goldsteinii with Putative Novel Metallo-Beta-Lactamases Isolated from a Blood Culture from a Human Patient.</title>
        <authorList>
            <person name="Krogh T.J."/>
            <person name="Agergaard C.N."/>
            <person name="Moller-Jensen J."/>
            <person name="Justesen U.S."/>
        </authorList>
    </citation>
    <scope>NUCLEOTIDE SEQUENCE [LARGE SCALE GENOMIC DNA]</scope>
    <source>
        <strain evidence="3 4">910340</strain>
    </source>
</reference>
<dbReference type="Gene3D" id="3.40.50.300">
    <property type="entry name" value="P-loop containing nucleotide triphosphate hydrolases"/>
    <property type="match status" value="2"/>
</dbReference>